<sequence length="290" mass="32738">MSFKSQYKGRDEIFAQLLPAFEECFGNTALDRITERFGETYTLAHQAAKHLDLEVKRLGHGKEKQDAAEALLTYMRSDRCQNLLSGLTLFSRCHDDVVEEVCRSNIPSTLCKCVFLFSDLKPYLGSDAKKELQERQAVAGKLFGLLTNLVDRKAGLQELLQGNNNFTLLSRVTLSRSTNMNVIWRDGAMDVVVHMFKSSPGTKRKTRHVTLVRALQERQFMSNLIESVRRERTDVSFQMRSLRFAVELLTAVGAFSALLETDFVNAKGYEMIAKVVLSLDGELMLLRGGV</sequence>
<dbReference type="EMBL" id="KQ241626">
    <property type="protein sequence ID" value="KNC87011.1"/>
    <property type="molecule type" value="Genomic_DNA"/>
</dbReference>
<dbReference type="InterPro" id="IPR051944">
    <property type="entry name" value="BEACH_domain_protein"/>
</dbReference>
<accession>A0A0L0GDP9</accession>
<evidence type="ECO:0000256" key="1">
    <source>
        <dbReference type="ARBA" id="ARBA00022574"/>
    </source>
</evidence>
<protein>
    <submittedName>
        <fullName evidence="2">Uncharacterized protein</fullName>
    </submittedName>
</protein>
<dbReference type="PANTHER" id="PTHR46108:SF3">
    <property type="entry name" value="WD REPEAT- AND FYVE DOMAIN-CONTAINING PROTEIN 4"/>
    <property type="match status" value="1"/>
</dbReference>
<keyword evidence="3" id="KW-1185">Reference proteome</keyword>
<dbReference type="STRING" id="667725.A0A0L0GDP9"/>
<keyword evidence="1" id="KW-0853">WD repeat</keyword>
<dbReference type="RefSeq" id="XP_014160913.1">
    <property type="nucleotide sequence ID" value="XM_014305438.1"/>
</dbReference>
<dbReference type="AlphaFoldDB" id="A0A0L0GDP9"/>
<dbReference type="PANTHER" id="PTHR46108">
    <property type="entry name" value="BLUE CHEESE"/>
    <property type="match status" value="1"/>
</dbReference>
<name>A0A0L0GDP9_9EUKA</name>
<organism evidence="2 3">
    <name type="scientific">Sphaeroforma arctica JP610</name>
    <dbReference type="NCBI Taxonomy" id="667725"/>
    <lineage>
        <taxon>Eukaryota</taxon>
        <taxon>Ichthyosporea</taxon>
        <taxon>Ichthyophonida</taxon>
        <taxon>Sphaeroforma</taxon>
    </lineage>
</organism>
<dbReference type="GeneID" id="25901368"/>
<reference evidence="2 3" key="1">
    <citation type="submission" date="2011-02" db="EMBL/GenBank/DDBJ databases">
        <title>The Genome Sequence of Sphaeroforma arctica JP610.</title>
        <authorList>
            <consortium name="The Broad Institute Genome Sequencing Platform"/>
            <person name="Russ C."/>
            <person name="Cuomo C."/>
            <person name="Young S.K."/>
            <person name="Zeng Q."/>
            <person name="Gargeya S."/>
            <person name="Alvarado L."/>
            <person name="Berlin A."/>
            <person name="Chapman S.B."/>
            <person name="Chen Z."/>
            <person name="Freedman E."/>
            <person name="Gellesch M."/>
            <person name="Goldberg J."/>
            <person name="Griggs A."/>
            <person name="Gujja S."/>
            <person name="Heilman E."/>
            <person name="Heiman D."/>
            <person name="Howarth C."/>
            <person name="Mehta T."/>
            <person name="Neiman D."/>
            <person name="Pearson M."/>
            <person name="Roberts A."/>
            <person name="Saif S."/>
            <person name="Shea T."/>
            <person name="Shenoy N."/>
            <person name="Sisk P."/>
            <person name="Stolte C."/>
            <person name="Sykes S."/>
            <person name="White J."/>
            <person name="Yandava C."/>
            <person name="Burger G."/>
            <person name="Gray M.W."/>
            <person name="Holland P.W.H."/>
            <person name="King N."/>
            <person name="Lang F.B.F."/>
            <person name="Roger A.J."/>
            <person name="Ruiz-Trillo I."/>
            <person name="Haas B."/>
            <person name="Nusbaum C."/>
            <person name="Birren B."/>
        </authorList>
    </citation>
    <scope>NUCLEOTIDE SEQUENCE [LARGE SCALE GENOMIC DNA]</scope>
    <source>
        <strain evidence="2 3">JP610</strain>
    </source>
</reference>
<evidence type="ECO:0000313" key="3">
    <source>
        <dbReference type="Proteomes" id="UP000054560"/>
    </source>
</evidence>
<dbReference type="GO" id="GO:0019882">
    <property type="term" value="P:antigen processing and presentation"/>
    <property type="evidence" value="ECO:0007669"/>
    <property type="project" value="TreeGrafter"/>
</dbReference>
<evidence type="ECO:0000313" key="2">
    <source>
        <dbReference type="EMBL" id="KNC87011.1"/>
    </source>
</evidence>
<proteinExistence type="predicted"/>
<dbReference type="Proteomes" id="UP000054560">
    <property type="component" value="Unassembled WGS sequence"/>
</dbReference>
<gene>
    <name evidence="2" type="ORF">SARC_00864</name>
</gene>